<dbReference type="Proteomes" id="UP000017200">
    <property type="component" value="Unassembled WGS sequence"/>
</dbReference>
<evidence type="ECO:0008006" key="5">
    <source>
        <dbReference type="Google" id="ProtNLM"/>
    </source>
</evidence>
<reference evidence="3" key="4">
    <citation type="submission" date="2015-06" db="UniProtKB">
        <authorList>
            <consortium name="EnsemblFungi"/>
        </authorList>
    </citation>
    <scope>IDENTIFICATION</scope>
</reference>
<dbReference type="AlphaFoldDB" id="U5HF28"/>
<accession>U5HF28</accession>
<protein>
    <recommendedName>
        <fullName evidence="5">Cell division control protein 14</fullName>
    </recommendedName>
</protein>
<dbReference type="HOGENOM" id="CLU_568832_0_0_1"/>
<feature type="region of interest" description="Disordered" evidence="1">
    <location>
        <begin position="322"/>
        <end position="433"/>
    </location>
</feature>
<dbReference type="PANTHER" id="PTHR34065">
    <property type="entry name" value="CELL DIVISION CONTROL PROTEIN 14"/>
    <property type="match status" value="1"/>
</dbReference>
<feature type="compositionally biased region" description="Polar residues" evidence="1">
    <location>
        <begin position="245"/>
        <end position="256"/>
    </location>
</feature>
<proteinExistence type="predicted"/>
<name>U5HF28_USTV1</name>
<evidence type="ECO:0000256" key="1">
    <source>
        <dbReference type="SAM" id="MobiDB-lite"/>
    </source>
</evidence>
<dbReference type="InParanoid" id="U5HF28"/>
<evidence type="ECO:0000313" key="3">
    <source>
        <dbReference type="EnsemblFungi" id="MVLG_05715T0"/>
    </source>
</evidence>
<feature type="region of interest" description="Disordered" evidence="1">
    <location>
        <begin position="81"/>
        <end position="104"/>
    </location>
</feature>
<feature type="compositionally biased region" description="Low complexity" evidence="1">
    <location>
        <begin position="213"/>
        <end position="244"/>
    </location>
</feature>
<sequence length="480" mass="52773">MSTIRIFSVKRALDKFLCAQVSDPLSLGHPGFGQAVMDPDELTHHIDALLCITSNSADHASALMALEVGLAGFVVGSENEEGEEEESVRQRVRNRPKTPTPTPTTRLDAFLRLQDRFEYNITMVLLHWLGSSIVIMTQPRIDQLDADLLRSNLIRCLALLQGLLLMHRPSRALFVRRSALQSLLAVLDLSRPSHVSSPLLSHPPASPSPIHFPSPSTSHHPTIPRTPHNPPSSLSTSPPNRTTPHSNGPNPTNDPSQLSLAALEALLCALVDRPENMRTFERVGGLATIVRLLKDKTVGQSVRIKVIELLYYFLLPEQEPHTLNFSRPSSSTSTSEFDPNSRSHTPPPITSTPPTKSPSKQTFVLPREERLAHASRGFVPQTPVKVRRFRNGNASGSDEDGGDSSPLDAEDGEDDRTPRRPNGKTNGNGRTIRSGKEVVSVGKRVTRTTKEKKEMLRKVMPNIDALEERFRAMGLGLGLG</sequence>
<feature type="compositionally biased region" description="Low complexity" evidence="1">
    <location>
        <begin position="352"/>
        <end position="362"/>
    </location>
</feature>
<dbReference type="OrthoDB" id="5357220at2759"/>
<evidence type="ECO:0000313" key="4">
    <source>
        <dbReference type="Proteomes" id="UP000017200"/>
    </source>
</evidence>
<keyword evidence="4" id="KW-1185">Reference proteome</keyword>
<dbReference type="EMBL" id="AEIJ01000610">
    <property type="status" value="NOT_ANNOTATED_CDS"/>
    <property type="molecule type" value="Genomic_DNA"/>
</dbReference>
<dbReference type="STRING" id="683840.U5HF28"/>
<evidence type="ECO:0000313" key="2">
    <source>
        <dbReference type="EMBL" id="KDE03831.1"/>
    </source>
</evidence>
<organism evidence="2">
    <name type="scientific">Microbotryum lychnidis-dioicae (strain p1A1 Lamole / MvSl-1064)</name>
    <name type="common">Anther smut fungus</name>
    <dbReference type="NCBI Taxonomy" id="683840"/>
    <lineage>
        <taxon>Eukaryota</taxon>
        <taxon>Fungi</taxon>
        <taxon>Dikarya</taxon>
        <taxon>Basidiomycota</taxon>
        <taxon>Pucciniomycotina</taxon>
        <taxon>Microbotryomycetes</taxon>
        <taxon>Microbotryales</taxon>
        <taxon>Microbotryaceae</taxon>
        <taxon>Microbotryum</taxon>
    </lineage>
</organism>
<dbReference type="EMBL" id="GL541724">
    <property type="protein sequence ID" value="KDE03831.1"/>
    <property type="molecule type" value="Genomic_DNA"/>
</dbReference>
<reference evidence="2 4" key="3">
    <citation type="journal article" date="2015" name="BMC Genomics">
        <title>Sex and parasites: genomic and transcriptomic analysis of Microbotryum lychnidis-dioicae, the biotrophic and plant-castrating anther smut fungus.</title>
        <authorList>
            <person name="Perlin M.H."/>
            <person name="Amselem J."/>
            <person name="Fontanillas E."/>
            <person name="Toh S.S."/>
            <person name="Chen Z."/>
            <person name="Goldberg J."/>
            <person name="Duplessis S."/>
            <person name="Henrissat B."/>
            <person name="Young S."/>
            <person name="Zeng Q."/>
            <person name="Aguileta G."/>
            <person name="Petit E."/>
            <person name="Badouin H."/>
            <person name="Andrews J."/>
            <person name="Razeeq D."/>
            <person name="Gabaldon T."/>
            <person name="Quesneville H."/>
            <person name="Giraud T."/>
            <person name="Hood M.E."/>
            <person name="Schultz D.J."/>
            <person name="Cuomo C.A."/>
        </authorList>
    </citation>
    <scope>NUCLEOTIDE SEQUENCE [LARGE SCALE GENOMIC DNA]</scope>
    <source>
        <strain evidence="4">p1A1 Lamole</strain>
        <strain evidence="2">P1A1 Lamole</strain>
    </source>
</reference>
<dbReference type="InterPro" id="IPR012535">
    <property type="entry name" value="Cell_div_Cdc14"/>
</dbReference>
<reference evidence="4" key="1">
    <citation type="submission" date="2010-11" db="EMBL/GenBank/DDBJ databases">
        <title>The genome sequence of Microbotryum violaceum strain p1A1 Lamole.</title>
        <authorList>
            <person name="Cuomo C."/>
            <person name="Perlin M."/>
            <person name="Young S.K."/>
            <person name="Zeng Q."/>
            <person name="Gargeya S."/>
            <person name="Alvarado L."/>
            <person name="Berlin A."/>
            <person name="Chapman S.B."/>
            <person name="Chen Z."/>
            <person name="Freedman E."/>
            <person name="Gellesch M."/>
            <person name="Goldberg J."/>
            <person name="Griggs A."/>
            <person name="Gujja S."/>
            <person name="Heilman E."/>
            <person name="Heiman D."/>
            <person name="Howarth C."/>
            <person name="Mehta T."/>
            <person name="Neiman D."/>
            <person name="Pearson M."/>
            <person name="Roberts A."/>
            <person name="Saif S."/>
            <person name="Shea T."/>
            <person name="Shenoy N."/>
            <person name="Sisk P."/>
            <person name="Stolte C."/>
            <person name="Sykes S."/>
            <person name="White J."/>
            <person name="Yandava C."/>
            <person name="Haas B."/>
            <person name="Nusbaum C."/>
            <person name="Birren B."/>
        </authorList>
    </citation>
    <scope>NUCLEOTIDE SEQUENCE [LARGE SCALE GENOMIC DNA]</scope>
    <source>
        <strain evidence="4">p1A1 Lamole</strain>
    </source>
</reference>
<feature type="region of interest" description="Disordered" evidence="1">
    <location>
        <begin position="196"/>
        <end position="256"/>
    </location>
</feature>
<reference evidence="2" key="2">
    <citation type="submission" date="2010-11" db="EMBL/GenBank/DDBJ databases">
        <authorList>
            <consortium name="The Broad Institute Genome Sequencing Platform"/>
            <person name="Earl A."/>
            <person name="Ward D."/>
            <person name="Feldgarden M."/>
            <person name="Gevers D."/>
            <person name="Butler R."/>
            <person name="Young S.K."/>
            <person name="Zeng Q."/>
            <person name="Gargeya S."/>
            <person name="Fitzgerald M."/>
            <person name="Haas B."/>
            <person name="Abouelleil A."/>
            <person name="Alvarado L."/>
            <person name="Arachchi H.M."/>
            <person name="Berlin A."/>
            <person name="Brown A."/>
            <person name="Chapman S.B."/>
            <person name="Chen Z."/>
            <person name="Dunbar C."/>
            <person name="Freedman E."/>
            <person name="Gearin G."/>
            <person name="Gellesch M."/>
            <person name="Goldberg J."/>
            <person name="Griggs A."/>
            <person name="Gujja S."/>
            <person name="Heilman E."/>
            <person name="Heiman D."/>
            <person name="Howarth C."/>
            <person name="Larson L."/>
            <person name="Lui A."/>
            <person name="MacDonald P.J.P."/>
            <person name="Mehta T."/>
            <person name="Montmayeur A."/>
            <person name="Murphy C."/>
            <person name="Neiman D."/>
            <person name="Pearson M."/>
            <person name="Priest M."/>
            <person name="Roberts A."/>
            <person name="Saif S."/>
            <person name="Shea T."/>
            <person name="Shenoy N."/>
            <person name="Sisk P."/>
            <person name="Stolte C."/>
            <person name="Sykes S."/>
            <person name="White J."/>
            <person name="Yandava C."/>
            <person name="Wortman J."/>
            <person name="Nusbaum C."/>
            <person name="Birren B."/>
        </authorList>
    </citation>
    <scope>NUCLEOTIDE SEQUENCE</scope>
    <source>
        <strain evidence="2">P1A1 Lamole</strain>
    </source>
</reference>
<dbReference type="EnsemblFungi" id="MVLG_05715T0">
    <property type="protein sequence ID" value="MVLG_05715T0"/>
    <property type="gene ID" value="MVLG_05715"/>
</dbReference>
<dbReference type="Pfam" id="PF08045">
    <property type="entry name" value="CDC14"/>
    <property type="match status" value="2"/>
</dbReference>
<dbReference type="PANTHER" id="PTHR34065:SF1">
    <property type="entry name" value="CELL DIVISION CONTROL PROTEIN 14"/>
    <property type="match status" value="1"/>
</dbReference>
<feature type="compositionally biased region" description="Acidic residues" evidence="1">
    <location>
        <begin position="397"/>
        <end position="414"/>
    </location>
</feature>
<gene>
    <name evidence="2" type="ORF">MVLG_05715</name>
</gene>